<gene>
    <name evidence="3" type="ORF">CCHL11_05335</name>
</gene>
<dbReference type="EMBL" id="MPGH01000138">
    <property type="protein sequence ID" value="OLN85986.1"/>
    <property type="molecule type" value="Genomic_DNA"/>
</dbReference>
<feature type="region of interest" description="Disordered" evidence="1">
    <location>
        <begin position="708"/>
        <end position="1034"/>
    </location>
</feature>
<feature type="compositionally biased region" description="Low complexity" evidence="1">
    <location>
        <begin position="938"/>
        <end position="949"/>
    </location>
</feature>
<feature type="region of interest" description="Disordered" evidence="1">
    <location>
        <begin position="554"/>
        <end position="648"/>
    </location>
</feature>
<evidence type="ECO:0000313" key="3">
    <source>
        <dbReference type="EMBL" id="OLN85986.1"/>
    </source>
</evidence>
<sequence>MALKPLLWTLSFALSASVTTATSFNLSSEITKFVPSCARECFRSHLSANYDLTTCGSAPSLRCLCAIAGFGGLTIGEGVLQCIVAAKNIGFCRESDAPQSLIDASYLMCSDQPGAVQPTHTAIIATLILPTSGAGIIVVPPPRTTPKPSTSTTLSTTTSFPTNLIIATGTPSVLSTLTTLTTSNTSRISTTSGSSTTFSSLTTSAVTSSTSASAVPAPGAEESKSNSSERLGTAQVAGLTVGLVAALGLAILAICVARRKRRRDYPDVKTGFFPVREKDSWEFHPSNGPANIFHISPPLHHAQSPSQHPRPPPAVRTRASGRTSWWPNAVGLAISRPDSTPTALQPPPQQHYRPRSRLLPAKPVLSSPKPVLSLQIPHVNLSSSLAPQTQEQSEPQMTNSQIYKTAKLTAPPRSHYNARESTMTEFEEDGAITSARSARSNNIWRPPSATVGNNPQSATTYYVADKNGNWVLGDPKSAVHMAQIAELDVSGVKEGGGAKVKPSYAESAMLAATATTAGIGHGAGSPVAPSVPRMPPAPLLLPPAEILRSGGLTIKPVPQHSRSSSMDSQANLRPGIGAQRDDPQPSTTLHPVPSMSFSHPEPPRRRSNSLGRRSSSKSKSAAALVLTSAPKRSDSHDSQASGTTMASSIASNDPELVLEQSSLSPVVESPALGASPKPGGRSSVSYPVIPGRNSSMVRDNSYTRLLAPPTRPFAAFPPGQPSPTLGMMQPTGPQPRKGPYMASQDIPRKPVARPRQSTDPNRIATGSPSLRLVTPSPPSDFEDRQQQQQQQQQKQQQQQQQPSRPNPTQPQGPPQMKPLYPAPLQPQRPRLQRSDFHPQAYTAQVQHAPADPEPQSATVHRALWGIPPSPRGQQPALPVPPLQPNNQRRRSHRQSLQSPPPTRSLPSRPQSISFPHHVASSQAPSREQSTQPPPRPPSSTASTTSSLLSKRLGTERAAAFALQPNAGVRHSPNWRPYRPGAGGDVLLSPDAFLPAPPGVSSRRRKGRGDLPSTPTWQPTLTPTRRGDDLFLNVR</sequence>
<proteinExistence type="predicted"/>
<feature type="region of interest" description="Disordered" evidence="1">
    <location>
        <begin position="209"/>
        <end position="229"/>
    </location>
</feature>
<evidence type="ECO:0008006" key="5">
    <source>
        <dbReference type="Google" id="ProtNLM"/>
    </source>
</evidence>
<accession>A0A1Q8RNR9</accession>
<evidence type="ECO:0000256" key="2">
    <source>
        <dbReference type="SAM" id="SignalP"/>
    </source>
</evidence>
<keyword evidence="2" id="KW-0732">Signal</keyword>
<dbReference type="AlphaFoldDB" id="A0A1Q8RNR9"/>
<feature type="compositionally biased region" description="Low complexity" evidence="1">
    <location>
        <begin position="786"/>
        <end position="801"/>
    </location>
</feature>
<feature type="signal peptide" evidence="2">
    <location>
        <begin position="1"/>
        <end position="21"/>
    </location>
</feature>
<reference evidence="3 4" key="1">
    <citation type="submission" date="2016-11" db="EMBL/GenBank/DDBJ databases">
        <title>Draft Genome Assembly of Colletotrichum chlorophyti a pathogen of herbaceous plants.</title>
        <authorList>
            <person name="Gan P."/>
            <person name="Narusaka M."/>
            <person name="Tsushima A."/>
            <person name="Narusaka Y."/>
            <person name="Takano Y."/>
            <person name="Shirasu K."/>
        </authorList>
    </citation>
    <scope>NUCLEOTIDE SEQUENCE [LARGE SCALE GENOMIC DNA]</scope>
    <source>
        <strain evidence="3 4">NTL11</strain>
    </source>
</reference>
<feature type="compositionally biased region" description="Pro residues" evidence="1">
    <location>
        <begin position="804"/>
        <end position="826"/>
    </location>
</feature>
<organism evidence="3 4">
    <name type="scientific">Colletotrichum chlorophyti</name>
    <dbReference type="NCBI Taxonomy" id="708187"/>
    <lineage>
        <taxon>Eukaryota</taxon>
        <taxon>Fungi</taxon>
        <taxon>Dikarya</taxon>
        <taxon>Ascomycota</taxon>
        <taxon>Pezizomycotina</taxon>
        <taxon>Sordariomycetes</taxon>
        <taxon>Hypocreomycetidae</taxon>
        <taxon>Glomerellales</taxon>
        <taxon>Glomerellaceae</taxon>
        <taxon>Colletotrichum</taxon>
    </lineage>
</organism>
<feature type="chain" id="PRO_5013294103" description="Extracellular membrane protein CFEM domain-containing protein" evidence="2">
    <location>
        <begin position="22"/>
        <end position="1034"/>
    </location>
</feature>
<feature type="compositionally biased region" description="Polar residues" evidence="1">
    <location>
        <begin position="560"/>
        <end position="571"/>
    </location>
</feature>
<feature type="compositionally biased region" description="Polar residues" evidence="1">
    <location>
        <begin position="1012"/>
        <end position="1022"/>
    </location>
</feature>
<comment type="caution">
    <text evidence="3">The sequence shown here is derived from an EMBL/GenBank/DDBJ whole genome shotgun (WGS) entry which is preliminary data.</text>
</comment>
<evidence type="ECO:0000313" key="4">
    <source>
        <dbReference type="Proteomes" id="UP000186583"/>
    </source>
</evidence>
<feature type="compositionally biased region" description="Low complexity" evidence="1">
    <location>
        <begin position="708"/>
        <end position="717"/>
    </location>
</feature>
<feature type="compositionally biased region" description="Low complexity" evidence="1">
    <location>
        <begin position="608"/>
        <end position="620"/>
    </location>
</feature>
<protein>
    <recommendedName>
        <fullName evidence="5">Extracellular membrane protein CFEM domain-containing protein</fullName>
    </recommendedName>
</protein>
<evidence type="ECO:0000256" key="1">
    <source>
        <dbReference type="SAM" id="MobiDB-lite"/>
    </source>
</evidence>
<keyword evidence="4" id="KW-1185">Reference proteome</keyword>
<feature type="region of interest" description="Disordered" evidence="1">
    <location>
        <begin position="297"/>
        <end position="322"/>
    </location>
</feature>
<dbReference type="STRING" id="708187.A0A1Q8RNR9"/>
<dbReference type="Proteomes" id="UP000186583">
    <property type="component" value="Unassembled WGS sequence"/>
</dbReference>
<feature type="region of interest" description="Disordered" evidence="1">
    <location>
        <begin position="336"/>
        <end position="364"/>
    </location>
</feature>
<feature type="compositionally biased region" description="Polar residues" evidence="1">
    <location>
        <begin position="755"/>
        <end position="768"/>
    </location>
</feature>
<feature type="region of interest" description="Disordered" evidence="1">
    <location>
        <begin position="668"/>
        <end position="696"/>
    </location>
</feature>
<feature type="compositionally biased region" description="Low complexity" evidence="1">
    <location>
        <begin position="209"/>
        <end position="219"/>
    </location>
</feature>
<feature type="compositionally biased region" description="Polar residues" evidence="1">
    <location>
        <begin position="638"/>
        <end position="648"/>
    </location>
</feature>
<dbReference type="OrthoDB" id="3946741at2759"/>
<name>A0A1Q8RNR9_9PEZI</name>